<keyword evidence="1" id="KW-1133">Transmembrane helix</keyword>
<dbReference type="AlphaFoldDB" id="A0A0F8WJ64"/>
<gene>
    <name evidence="2" type="ORF">LCGC14_3061940</name>
</gene>
<feature type="transmembrane region" description="Helical" evidence="1">
    <location>
        <begin position="57"/>
        <end position="77"/>
    </location>
</feature>
<feature type="non-terminal residue" evidence="2">
    <location>
        <position position="1"/>
    </location>
</feature>
<organism evidence="2">
    <name type="scientific">marine sediment metagenome</name>
    <dbReference type="NCBI Taxonomy" id="412755"/>
    <lineage>
        <taxon>unclassified sequences</taxon>
        <taxon>metagenomes</taxon>
        <taxon>ecological metagenomes</taxon>
    </lineage>
</organism>
<dbReference type="EMBL" id="LAZR01064863">
    <property type="protein sequence ID" value="KKK56698.1"/>
    <property type="molecule type" value="Genomic_DNA"/>
</dbReference>
<evidence type="ECO:0000313" key="2">
    <source>
        <dbReference type="EMBL" id="KKK56698.1"/>
    </source>
</evidence>
<keyword evidence="1" id="KW-0812">Transmembrane</keyword>
<comment type="caution">
    <text evidence="2">The sequence shown here is derived from an EMBL/GenBank/DDBJ whole genome shotgun (WGS) entry which is preliminary data.</text>
</comment>
<keyword evidence="1" id="KW-0472">Membrane</keyword>
<accession>A0A0F8WJ64</accession>
<evidence type="ECO:0000256" key="1">
    <source>
        <dbReference type="SAM" id="Phobius"/>
    </source>
</evidence>
<protein>
    <submittedName>
        <fullName evidence="2">Uncharacterized protein</fullName>
    </submittedName>
</protein>
<reference evidence="2" key="1">
    <citation type="journal article" date="2015" name="Nature">
        <title>Complex archaea that bridge the gap between prokaryotes and eukaryotes.</title>
        <authorList>
            <person name="Spang A."/>
            <person name="Saw J.H."/>
            <person name="Jorgensen S.L."/>
            <person name="Zaremba-Niedzwiedzka K."/>
            <person name="Martijn J."/>
            <person name="Lind A.E."/>
            <person name="van Eijk R."/>
            <person name="Schleper C."/>
            <person name="Guy L."/>
            <person name="Ettema T.J."/>
        </authorList>
    </citation>
    <scope>NUCLEOTIDE SEQUENCE</scope>
</reference>
<sequence>AYDGEPVPKNEHTWLVFGVEAEGLGLEWGGRWTKVVAGRSRTDRPHVQRRVSDSGRAALASAFLLAGVMLAGAVSFAKGRNRGE</sequence>
<proteinExistence type="predicted"/>
<name>A0A0F8WJ64_9ZZZZ</name>